<dbReference type="EMBL" id="MBDO02000379">
    <property type="protein sequence ID" value="RLN56222.1"/>
    <property type="molecule type" value="Genomic_DNA"/>
</dbReference>
<evidence type="ECO:0000313" key="5">
    <source>
        <dbReference type="EMBL" id="RLN56222.1"/>
    </source>
</evidence>
<dbReference type="SUPFAM" id="SSF51735">
    <property type="entry name" value="NAD(P)-binding Rossmann-fold domains"/>
    <property type="match status" value="1"/>
</dbReference>
<name>A0A3F2RGC3_9STRA</name>
<evidence type="ECO:0000256" key="3">
    <source>
        <dbReference type="RuleBase" id="RU000363"/>
    </source>
</evidence>
<dbReference type="OrthoDB" id="37659at2759"/>
<dbReference type="PROSITE" id="PS00061">
    <property type="entry name" value="ADH_SHORT"/>
    <property type="match status" value="1"/>
</dbReference>
<protein>
    <submittedName>
        <fullName evidence="5">Uncharacterized protein</fullName>
    </submittedName>
</protein>
<reference evidence="6 7" key="1">
    <citation type="submission" date="2018-07" db="EMBL/GenBank/DDBJ databases">
        <title>Genome sequencing of oomycete isolates from Chile give support for New Zealand origin for Phytophthora kernoviae and make available the first Nothophytophthora sp. genome.</title>
        <authorList>
            <person name="Studholme D.J."/>
            <person name="Sanfuentes E."/>
            <person name="Panda P."/>
            <person name="Hill R."/>
            <person name="Sambles C."/>
            <person name="Grant M."/>
            <person name="Williams N.M."/>
            <person name="Mcdougal R.L."/>
        </authorList>
    </citation>
    <scope>NUCLEOTIDE SEQUENCE [LARGE SCALE GENOMIC DNA]</scope>
    <source>
        <strain evidence="5">Chile6</strain>
        <strain evidence="4">Chile7</strain>
    </source>
</reference>
<dbReference type="AlphaFoldDB" id="A0A3F2RGC3"/>
<sequence length="459" mass="49996">MEPDEDNVLRWVGIQLGIHIAAAEGTSGYGEKCAFTWRSGDPPGESGLWRVVPVDGAFTIYNPTQDTYLMSPMVPGSAFRRAVVTSSYRPLDQEWNQCHKWNISPASPSLMERGLDAFFAKDFATAVQLFTALLETEKPPLEASIKVYWYRMVAHLRLRNKDQFRADADKVGQMGACPKYFLEETAEVERFCCIPPMQLHKAVGIVTGAASGVGRGFAEFVLRGGGSVLLTDLNEKLLETTTDELKATYGKTRVGAVVQNVTEPDSFGTTFDAAPKLFDREANLLVNNAGISTDPKLFEDDSSLYWQKVIEVNLMGVMRGTQVGIDRMKTLPDGGVIVNIASVFGLGGTHIAADYTAAKHGVVGFTRALASMKEEHNVRIVCMAPGFIDTPLARSAGMTDDHPVVAPFGGLLSVDAFYNGFVETVENEKNSGQVLHVLPSGHAYFDFPSNAKLATARPL</sequence>
<dbReference type="GO" id="GO:0005737">
    <property type="term" value="C:cytoplasm"/>
    <property type="evidence" value="ECO:0007669"/>
    <property type="project" value="TreeGrafter"/>
</dbReference>
<dbReference type="PRINTS" id="PR00080">
    <property type="entry name" value="SDRFAMILY"/>
</dbReference>
<keyword evidence="2" id="KW-0560">Oxidoreductase</keyword>
<dbReference type="PANTHER" id="PTHR44229:SF4">
    <property type="entry name" value="15-HYDROXYPROSTAGLANDIN DEHYDROGENASE [NAD(+)]"/>
    <property type="match status" value="1"/>
</dbReference>
<comment type="similarity">
    <text evidence="1 3">Belongs to the short-chain dehydrogenases/reductases (SDR) family.</text>
</comment>
<comment type="caution">
    <text evidence="5">The sequence shown here is derived from an EMBL/GenBank/DDBJ whole genome shotgun (WGS) entry which is preliminary data.</text>
</comment>
<dbReference type="Gene3D" id="3.40.50.720">
    <property type="entry name" value="NAD(P)-binding Rossmann-like Domain"/>
    <property type="match status" value="1"/>
</dbReference>
<dbReference type="InterPro" id="IPR002347">
    <property type="entry name" value="SDR_fam"/>
</dbReference>
<dbReference type="Pfam" id="PF00106">
    <property type="entry name" value="adh_short"/>
    <property type="match status" value="1"/>
</dbReference>
<dbReference type="PRINTS" id="PR00081">
    <property type="entry name" value="GDHRDH"/>
</dbReference>
<dbReference type="InterPro" id="IPR036291">
    <property type="entry name" value="NAD(P)-bd_dom_sf"/>
</dbReference>
<accession>A0A3F2RGC3</accession>
<dbReference type="Proteomes" id="UP000277300">
    <property type="component" value="Unassembled WGS sequence"/>
</dbReference>
<evidence type="ECO:0000313" key="7">
    <source>
        <dbReference type="Proteomes" id="UP000284657"/>
    </source>
</evidence>
<proteinExistence type="inferred from homology"/>
<evidence type="ECO:0000256" key="2">
    <source>
        <dbReference type="ARBA" id="ARBA00023002"/>
    </source>
</evidence>
<evidence type="ECO:0000256" key="1">
    <source>
        <dbReference type="ARBA" id="ARBA00006484"/>
    </source>
</evidence>
<evidence type="ECO:0000313" key="4">
    <source>
        <dbReference type="EMBL" id="RLN54094.1"/>
    </source>
</evidence>
<dbReference type="EMBL" id="MBAD02001507">
    <property type="protein sequence ID" value="RLN54094.1"/>
    <property type="molecule type" value="Genomic_DNA"/>
</dbReference>
<dbReference type="GO" id="GO:0016616">
    <property type="term" value="F:oxidoreductase activity, acting on the CH-OH group of donors, NAD or NADP as acceptor"/>
    <property type="evidence" value="ECO:0007669"/>
    <property type="project" value="TreeGrafter"/>
</dbReference>
<dbReference type="PANTHER" id="PTHR44229">
    <property type="entry name" value="15-HYDROXYPROSTAGLANDIN DEHYDROGENASE [NAD(+)]"/>
    <property type="match status" value="1"/>
</dbReference>
<organism evidence="5 6">
    <name type="scientific">Phytophthora kernoviae</name>
    <dbReference type="NCBI Taxonomy" id="325452"/>
    <lineage>
        <taxon>Eukaryota</taxon>
        <taxon>Sar</taxon>
        <taxon>Stramenopiles</taxon>
        <taxon>Oomycota</taxon>
        <taxon>Peronosporomycetes</taxon>
        <taxon>Peronosporales</taxon>
        <taxon>Peronosporaceae</taxon>
        <taxon>Phytophthora</taxon>
    </lineage>
</organism>
<gene>
    <name evidence="4" type="ORF">BBJ29_006577</name>
    <name evidence="5" type="ORF">BBP00_00008109</name>
</gene>
<dbReference type="Proteomes" id="UP000284657">
    <property type="component" value="Unassembled WGS sequence"/>
</dbReference>
<evidence type="ECO:0000313" key="6">
    <source>
        <dbReference type="Proteomes" id="UP000277300"/>
    </source>
</evidence>
<dbReference type="InterPro" id="IPR020904">
    <property type="entry name" value="Sc_DH/Rdtase_CS"/>
</dbReference>